<feature type="region of interest" description="Disordered" evidence="1">
    <location>
        <begin position="724"/>
        <end position="747"/>
    </location>
</feature>
<feature type="region of interest" description="Disordered" evidence="1">
    <location>
        <begin position="62"/>
        <end position="84"/>
    </location>
</feature>
<reference evidence="3 5" key="1">
    <citation type="submission" date="2022-10" db="EMBL/GenBank/DDBJ databases">
        <title>The complete genomes of actinobacterial strains from the NBC collection.</title>
        <authorList>
            <person name="Joergensen T.S."/>
            <person name="Alvarez Arevalo M."/>
            <person name="Sterndorff E.B."/>
            <person name="Faurdal D."/>
            <person name="Vuksanovic O."/>
            <person name="Mourched A.-S."/>
            <person name="Charusanti P."/>
            <person name="Shaw S."/>
            <person name="Blin K."/>
            <person name="Weber T."/>
        </authorList>
    </citation>
    <scope>NUCLEOTIDE SEQUENCE [LARGE SCALE GENOMIC DNA]</scope>
    <source>
        <strain evidence="3 5">NBC_00156</strain>
    </source>
</reference>
<dbReference type="InterPro" id="IPR001584">
    <property type="entry name" value="Integrase_cat-core"/>
</dbReference>
<dbReference type="PROSITE" id="PS50994">
    <property type="entry name" value="INTEGRASE"/>
    <property type="match status" value="1"/>
</dbReference>
<dbReference type="InterPro" id="IPR012337">
    <property type="entry name" value="RNaseH-like_sf"/>
</dbReference>
<keyword evidence="5" id="KW-1185">Reference proteome</keyword>
<feature type="region of interest" description="Disordered" evidence="1">
    <location>
        <begin position="660"/>
        <end position="686"/>
    </location>
</feature>
<evidence type="ECO:0000259" key="2">
    <source>
        <dbReference type="PROSITE" id="PS50994"/>
    </source>
</evidence>
<dbReference type="EMBL" id="CP108164">
    <property type="protein sequence ID" value="WTQ85671.1"/>
    <property type="molecule type" value="Genomic_DNA"/>
</dbReference>
<gene>
    <name evidence="3" type="ORF">OG350_00220</name>
    <name evidence="4" type="ORF">OG350_37780</name>
</gene>
<protein>
    <submittedName>
        <fullName evidence="3">Mu transposase C-terminal domain-containing protein</fullName>
    </submittedName>
</protein>
<dbReference type="InterPro" id="IPR015378">
    <property type="entry name" value="Transposase-like_Mu_C"/>
</dbReference>
<dbReference type="EMBL" id="CP108164">
    <property type="protein sequence ID" value="WTQ78827.1"/>
    <property type="molecule type" value="Genomic_DNA"/>
</dbReference>
<accession>A0ABZ1KDS9</accession>
<proteinExistence type="predicted"/>
<name>A0ABZ1KDS9_STRAH</name>
<dbReference type="RefSeq" id="WP_405444466.1">
    <property type="nucleotide sequence ID" value="NZ_CP108164.1"/>
</dbReference>
<sequence>MAVHASARPQVVAVGSAVHWRGETYLVAALQGTSVHLFSWHADGEDAVVLLDALHRSPGFRVLDGPDAPTHDEVPAPPSAPARRPLGGADLLDGLPDQARQEADFWLDHVLEVHTGLPGFAAPGSAPRPCYDPERTTLRDRYAAKATELCAAHHQVSAATVERKRLAWLEQGVWGLVDKRRVRGRSRHGRVDEQVVTLLRKVHKRQEKKSIGTRSRLFELLRRACVRKFKKKRAERLMPSRATFYRLLDRLGIVCGKQAAARRSDGSHRPDPPFTLAMATAPGEQVQIDTTSLDVLALAETGRAVSVELTAAIDVVSRTILAAVIRPKSSGAKTGPHSRRHGGRATKAVDALLLLAEMCTPQPMRPHWSLKATAKGSDLPYAQLVEADERMEGAAARPVIIPEMIIMDNGKVFAGRPFMNACAQLGISVRPACVNSPTHKAIIERTFGSIKSLFSQFLPGYTGKDLTHRGKHVAGERLWRIDQLNDFLQQWIALGWQQRPHEELRNPFLPSMPPRTPNQVFAAHVASSGYVPLRLSPEDRLRLLPTAWVKVTDKGIRLNNRTYDSRALNGYRNTLSGLPGKGQRWPVRYHPHQPEKVWLEDHRNNTWAQADFVYQRLIGDAWSEHVWDQATAAHLNEGGHTRDETAIARLVRSLLERAGRGPSLTATPQQAPVERGMHVGSAPVQDPYRGIPAPAYHSVASLPVMDIDPRELCAPAVRIALPGSQSGAPEPGDGCPKEACRVVPRNP</sequence>
<dbReference type="Proteomes" id="UP001622557">
    <property type="component" value="Chromosome"/>
</dbReference>
<feature type="domain" description="Integrase catalytic" evidence="2">
    <location>
        <begin position="278"/>
        <end position="525"/>
    </location>
</feature>
<dbReference type="InterPro" id="IPR036397">
    <property type="entry name" value="RNaseH_sf"/>
</dbReference>
<organism evidence="3 5">
    <name type="scientific">Streptomyces achromogenes</name>
    <dbReference type="NCBI Taxonomy" id="67255"/>
    <lineage>
        <taxon>Bacteria</taxon>
        <taxon>Bacillati</taxon>
        <taxon>Actinomycetota</taxon>
        <taxon>Actinomycetes</taxon>
        <taxon>Kitasatosporales</taxon>
        <taxon>Streptomycetaceae</taxon>
        <taxon>Streptomyces</taxon>
    </lineage>
</organism>
<dbReference type="GeneID" id="97286322"/>
<dbReference type="Gene3D" id="3.30.420.10">
    <property type="entry name" value="Ribonuclease H-like superfamily/Ribonuclease H"/>
    <property type="match status" value="1"/>
</dbReference>
<dbReference type="SUPFAM" id="SSF53098">
    <property type="entry name" value="Ribonuclease H-like"/>
    <property type="match status" value="1"/>
</dbReference>
<evidence type="ECO:0000313" key="4">
    <source>
        <dbReference type="EMBL" id="WTQ85671.1"/>
    </source>
</evidence>
<evidence type="ECO:0000313" key="5">
    <source>
        <dbReference type="Proteomes" id="UP001622557"/>
    </source>
</evidence>
<dbReference type="Pfam" id="PF09299">
    <property type="entry name" value="Mu-transpos_C"/>
    <property type="match status" value="1"/>
</dbReference>
<evidence type="ECO:0000313" key="3">
    <source>
        <dbReference type="EMBL" id="WTQ78827.1"/>
    </source>
</evidence>
<evidence type="ECO:0000256" key="1">
    <source>
        <dbReference type="SAM" id="MobiDB-lite"/>
    </source>
</evidence>